<dbReference type="InterPro" id="IPR036249">
    <property type="entry name" value="Thioredoxin-like_sf"/>
</dbReference>
<keyword evidence="3" id="KW-1015">Disulfide bond</keyword>
<feature type="binding site" evidence="2">
    <location>
        <position position="50"/>
    </location>
    <ligand>
        <name>Cu cation</name>
        <dbReference type="ChEBI" id="CHEBI:23378"/>
    </ligand>
</feature>
<evidence type="ECO:0000256" key="2">
    <source>
        <dbReference type="PIRSR" id="PIRSR603782-1"/>
    </source>
</evidence>
<dbReference type="Pfam" id="PF02630">
    <property type="entry name" value="SCO1-SenC"/>
    <property type="match status" value="1"/>
</dbReference>
<dbReference type="AlphaFoldDB" id="A0A098VQZ1"/>
<dbReference type="SUPFAM" id="SSF52833">
    <property type="entry name" value="Thioredoxin-like"/>
    <property type="match status" value="1"/>
</dbReference>
<gene>
    <name evidence="4" type="ORF">DI09_84p50</name>
</gene>
<evidence type="ECO:0000256" key="3">
    <source>
        <dbReference type="PIRSR" id="PIRSR603782-2"/>
    </source>
</evidence>
<dbReference type="OrthoDB" id="270009at2759"/>
<dbReference type="GeneID" id="25260951"/>
<protein>
    <recommendedName>
        <fullName evidence="6">Thioredoxin domain-containing protein</fullName>
    </recommendedName>
</protein>
<dbReference type="EMBL" id="JMKJ01000595">
    <property type="protein sequence ID" value="KGG50166.1"/>
    <property type="molecule type" value="Genomic_DNA"/>
</dbReference>
<feature type="disulfide bond" description="Redox-active" evidence="3">
    <location>
        <begin position="50"/>
        <end position="54"/>
    </location>
</feature>
<keyword evidence="2" id="KW-0186">Copper</keyword>
<sequence>MELINSATGSIGNARIGGQPFTLIDKSGQIVNESIFQDRFSLLYFGFTHCPDICPEELDKLTAIVNEMDKHPSTRDLINPVFVSVDPKRDTPEAISEYLKDFHPKMMGLTGTKEQLLKFAKQYRVYFSVNPLTDETKEDYLVDHSVFFYLVGPDGKFLDFFGSDMELSKVISKLNERISQFIYQ</sequence>
<dbReference type="GO" id="GO:0005739">
    <property type="term" value="C:mitochondrion"/>
    <property type="evidence" value="ECO:0007669"/>
    <property type="project" value="GOC"/>
</dbReference>
<dbReference type="GO" id="GO:0005507">
    <property type="term" value="F:copper ion binding"/>
    <property type="evidence" value="ECO:0007669"/>
    <property type="project" value="UniProtKB-ARBA"/>
</dbReference>
<dbReference type="CDD" id="cd02968">
    <property type="entry name" value="SCO"/>
    <property type="match status" value="1"/>
</dbReference>
<reference evidence="4 5" key="1">
    <citation type="submission" date="2014-04" db="EMBL/GenBank/DDBJ databases">
        <title>A new species of microsporidia sheds light on the evolution of extreme parasitism.</title>
        <authorList>
            <person name="Haag K.L."/>
            <person name="James T.Y."/>
            <person name="Larsson R."/>
            <person name="Schaer T.M."/>
            <person name="Refardt D."/>
            <person name="Pombert J.-F."/>
            <person name="Ebert D."/>
        </authorList>
    </citation>
    <scope>NUCLEOTIDE SEQUENCE [LARGE SCALE GENOMIC DNA]</scope>
    <source>
        <strain evidence="4 5">UGP3</strain>
        <tissue evidence="4">Spores</tissue>
    </source>
</reference>
<evidence type="ECO:0000313" key="4">
    <source>
        <dbReference type="EMBL" id="KGG50166.1"/>
    </source>
</evidence>
<proteinExistence type="inferred from homology"/>
<dbReference type="RefSeq" id="XP_013236602.1">
    <property type="nucleotide sequence ID" value="XM_013381148.1"/>
</dbReference>
<dbReference type="HOGENOM" id="CLU_050131_3_1_1"/>
<dbReference type="VEuPathDB" id="MicrosporidiaDB:DI09_84p50"/>
<dbReference type="Gene3D" id="3.40.30.10">
    <property type="entry name" value="Glutaredoxin"/>
    <property type="match status" value="1"/>
</dbReference>
<dbReference type="PANTHER" id="PTHR12151">
    <property type="entry name" value="ELECTRON TRANSPORT PROTIN SCO1/SENC FAMILY MEMBER"/>
    <property type="match status" value="1"/>
</dbReference>
<comment type="caution">
    <text evidence="4">The sequence shown here is derived from an EMBL/GenBank/DDBJ whole genome shotgun (WGS) entry which is preliminary data.</text>
</comment>
<evidence type="ECO:0000256" key="1">
    <source>
        <dbReference type="ARBA" id="ARBA00010996"/>
    </source>
</evidence>
<dbReference type="InterPro" id="IPR003782">
    <property type="entry name" value="SCO1/SenC"/>
</dbReference>
<dbReference type="GO" id="GO:0033617">
    <property type="term" value="P:mitochondrial respiratory chain complex IV assembly"/>
    <property type="evidence" value="ECO:0007669"/>
    <property type="project" value="TreeGrafter"/>
</dbReference>
<dbReference type="PANTHER" id="PTHR12151:SF5">
    <property type="entry name" value="AT19154P"/>
    <property type="match status" value="1"/>
</dbReference>
<dbReference type="FunFam" id="3.40.30.10:FF:000013">
    <property type="entry name" value="Blast:Protein SCO1 homolog, mitochondrial"/>
    <property type="match status" value="1"/>
</dbReference>
<feature type="binding site" evidence="2">
    <location>
        <position position="144"/>
    </location>
    <ligand>
        <name>Cu cation</name>
        <dbReference type="ChEBI" id="CHEBI:23378"/>
    </ligand>
</feature>
<evidence type="ECO:0008006" key="6">
    <source>
        <dbReference type="Google" id="ProtNLM"/>
    </source>
</evidence>
<keyword evidence="5" id="KW-1185">Reference proteome</keyword>
<accession>A0A098VQZ1</accession>
<comment type="similarity">
    <text evidence="1">Belongs to the SCO1/2 family.</text>
</comment>
<dbReference type="Proteomes" id="UP000029725">
    <property type="component" value="Unassembled WGS sequence"/>
</dbReference>
<evidence type="ECO:0000313" key="5">
    <source>
        <dbReference type="Proteomes" id="UP000029725"/>
    </source>
</evidence>
<organism evidence="4 5">
    <name type="scientific">Mitosporidium daphniae</name>
    <dbReference type="NCBI Taxonomy" id="1485682"/>
    <lineage>
        <taxon>Eukaryota</taxon>
        <taxon>Fungi</taxon>
        <taxon>Fungi incertae sedis</taxon>
        <taxon>Microsporidia</taxon>
        <taxon>Mitosporidium</taxon>
    </lineage>
</organism>
<feature type="binding site" evidence="2">
    <location>
        <position position="54"/>
    </location>
    <ligand>
        <name>Cu cation</name>
        <dbReference type="ChEBI" id="CHEBI:23378"/>
    </ligand>
</feature>
<name>A0A098VQZ1_9MICR</name>
<keyword evidence="2" id="KW-0479">Metal-binding</keyword>